<feature type="compositionally biased region" description="Polar residues" evidence="1">
    <location>
        <begin position="1"/>
        <end position="11"/>
    </location>
</feature>
<dbReference type="EMBL" id="KZ772847">
    <property type="protein sequence ID" value="PTQ27951.1"/>
    <property type="molecule type" value="Genomic_DNA"/>
</dbReference>
<evidence type="ECO:0000313" key="4">
    <source>
        <dbReference type="Proteomes" id="UP000244005"/>
    </source>
</evidence>
<dbReference type="SUPFAM" id="SSF81383">
    <property type="entry name" value="F-box domain"/>
    <property type="match status" value="1"/>
</dbReference>
<dbReference type="AlphaFoldDB" id="A0A2R6W273"/>
<feature type="domain" description="F-box" evidence="2">
    <location>
        <begin position="61"/>
        <end position="100"/>
    </location>
</feature>
<evidence type="ECO:0000256" key="1">
    <source>
        <dbReference type="SAM" id="MobiDB-lite"/>
    </source>
</evidence>
<dbReference type="InterPro" id="IPR001810">
    <property type="entry name" value="F-box_dom"/>
</dbReference>
<dbReference type="CDD" id="cd09917">
    <property type="entry name" value="F-box_SF"/>
    <property type="match status" value="1"/>
</dbReference>
<evidence type="ECO:0000259" key="2">
    <source>
        <dbReference type="Pfam" id="PF00646"/>
    </source>
</evidence>
<dbReference type="OrthoDB" id="10280516at2759"/>
<dbReference type="Gramene" id="Mp3g24500.1">
    <property type="protein sequence ID" value="Mp3g24500.1.cds1"/>
    <property type="gene ID" value="Mp3g24500"/>
</dbReference>
<feature type="region of interest" description="Disordered" evidence="1">
    <location>
        <begin position="1"/>
        <end position="20"/>
    </location>
</feature>
<organism evidence="3 4">
    <name type="scientific">Marchantia polymorpha</name>
    <name type="common">Common liverwort</name>
    <name type="synonym">Marchantia aquatica</name>
    <dbReference type="NCBI Taxonomy" id="3197"/>
    <lineage>
        <taxon>Eukaryota</taxon>
        <taxon>Viridiplantae</taxon>
        <taxon>Streptophyta</taxon>
        <taxon>Embryophyta</taxon>
        <taxon>Marchantiophyta</taxon>
        <taxon>Marchantiopsida</taxon>
        <taxon>Marchantiidae</taxon>
        <taxon>Marchantiales</taxon>
        <taxon>Marchantiaceae</taxon>
        <taxon>Marchantia</taxon>
    </lineage>
</organism>
<proteinExistence type="predicted"/>
<name>A0A2R6W273_MARPO</name>
<protein>
    <recommendedName>
        <fullName evidence="2">F-box domain-containing protein</fullName>
    </recommendedName>
</protein>
<accession>A0A2R6W273</accession>
<reference evidence="4" key="1">
    <citation type="journal article" date="2017" name="Cell">
        <title>Insights into land plant evolution garnered from the Marchantia polymorpha genome.</title>
        <authorList>
            <person name="Bowman J.L."/>
            <person name="Kohchi T."/>
            <person name="Yamato K.T."/>
            <person name="Jenkins J."/>
            <person name="Shu S."/>
            <person name="Ishizaki K."/>
            <person name="Yamaoka S."/>
            <person name="Nishihama R."/>
            <person name="Nakamura Y."/>
            <person name="Berger F."/>
            <person name="Adam C."/>
            <person name="Aki S.S."/>
            <person name="Althoff F."/>
            <person name="Araki T."/>
            <person name="Arteaga-Vazquez M.A."/>
            <person name="Balasubrmanian S."/>
            <person name="Barry K."/>
            <person name="Bauer D."/>
            <person name="Boehm C.R."/>
            <person name="Briginshaw L."/>
            <person name="Caballero-Perez J."/>
            <person name="Catarino B."/>
            <person name="Chen F."/>
            <person name="Chiyoda S."/>
            <person name="Chovatia M."/>
            <person name="Davies K.M."/>
            <person name="Delmans M."/>
            <person name="Demura T."/>
            <person name="Dierschke T."/>
            <person name="Dolan L."/>
            <person name="Dorantes-Acosta A.E."/>
            <person name="Eklund D.M."/>
            <person name="Florent S.N."/>
            <person name="Flores-Sandoval E."/>
            <person name="Fujiyama A."/>
            <person name="Fukuzawa H."/>
            <person name="Galik B."/>
            <person name="Grimanelli D."/>
            <person name="Grimwood J."/>
            <person name="Grossniklaus U."/>
            <person name="Hamada T."/>
            <person name="Haseloff J."/>
            <person name="Hetherington A.J."/>
            <person name="Higo A."/>
            <person name="Hirakawa Y."/>
            <person name="Hundley H.N."/>
            <person name="Ikeda Y."/>
            <person name="Inoue K."/>
            <person name="Inoue S.I."/>
            <person name="Ishida S."/>
            <person name="Jia Q."/>
            <person name="Kakita M."/>
            <person name="Kanazawa T."/>
            <person name="Kawai Y."/>
            <person name="Kawashima T."/>
            <person name="Kennedy M."/>
            <person name="Kinose K."/>
            <person name="Kinoshita T."/>
            <person name="Kohara Y."/>
            <person name="Koide E."/>
            <person name="Komatsu K."/>
            <person name="Kopischke S."/>
            <person name="Kubo M."/>
            <person name="Kyozuka J."/>
            <person name="Lagercrantz U."/>
            <person name="Lin S.S."/>
            <person name="Lindquist E."/>
            <person name="Lipzen A.M."/>
            <person name="Lu C.W."/>
            <person name="De Luna E."/>
            <person name="Martienssen R.A."/>
            <person name="Minamino N."/>
            <person name="Mizutani M."/>
            <person name="Mizutani M."/>
            <person name="Mochizuki N."/>
            <person name="Monte I."/>
            <person name="Mosher R."/>
            <person name="Nagasaki H."/>
            <person name="Nakagami H."/>
            <person name="Naramoto S."/>
            <person name="Nishitani K."/>
            <person name="Ohtani M."/>
            <person name="Okamoto T."/>
            <person name="Okumura M."/>
            <person name="Phillips J."/>
            <person name="Pollak B."/>
            <person name="Reinders A."/>
            <person name="Rovekamp M."/>
            <person name="Sano R."/>
            <person name="Sawa S."/>
            <person name="Schmid M.W."/>
            <person name="Shirakawa M."/>
            <person name="Solano R."/>
            <person name="Spunde A."/>
            <person name="Suetsugu N."/>
            <person name="Sugano S."/>
            <person name="Sugiyama A."/>
            <person name="Sun R."/>
            <person name="Suzuki Y."/>
            <person name="Takenaka M."/>
            <person name="Takezawa D."/>
            <person name="Tomogane H."/>
            <person name="Tsuzuki M."/>
            <person name="Ueda T."/>
            <person name="Umeda M."/>
            <person name="Ward J.M."/>
            <person name="Watanabe Y."/>
            <person name="Yazaki K."/>
            <person name="Yokoyama R."/>
            <person name="Yoshitake Y."/>
            <person name="Yotsui I."/>
            <person name="Zachgo S."/>
            <person name="Schmutz J."/>
        </authorList>
    </citation>
    <scope>NUCLEOTIDE SEQUENCE [LARGE SCALE GENOMIC DNA]</scope>
    <source>
        <strain evidence="4">Tak-1</strain>
    </source>
</reference>
<dbReference type="Proteomes" id="UP000244005">
    <property type="component" value="Unassembled WGS sequence"/>
</dbReference>
<evidence type="ECO:0000313" key="3">
    <source>
        <dbReference type="EMBL" id="PTQ27951.1"/>
    </source>
</evidence>
<dbReference type="InterPro" id="IPR050796">
    <property type="entry name" value="SCF_F-box_component"/>
</dbReference>
<dbReference type="PANTHER" id="PTHR31672:SF2">
    <property type="entry name" value="F-BOX DOMAIN-CONTAINING PROTEIN"/>
    <property type="match status" value="1"/>
</dbReference>
<dbReference type="InterPro" id="IPR036047">
    <property type="entry name" value="F-box-like_dom_sf"/>
</dbReference>
<dbReference type="Pfam" id="PF00646">
    <property type="entry name" value="F-box"/>
    <property type="match status" value="1"/>
</dbReference>
<keyword evidence="4" id="KW-1185">Reference proteome</keyword>
<gene>
    <name evidence="3" type="ORF">MARPO_0178s0004</name>
</gene>
<dbReference type="PANTHER" id="PTHR31672">
    <property type="entry name" value="BNACNNG10540D PROTEIN"/>
    <property type="match status" value="1"/>
</dbReference>
<sequence length="486" mass="55728">MEGTETDNVPTQDKECGSSVAENATANEELCNESLLSDRSVDSASSFGAEDGSCLPPLQLDDLPEAVILNNVLGRLTIRSILRLGCTSRRWKSIVEMLEIPTLAPWCIVTPIATCDEDLDPSPGFPLVYDINEKAWFEWALTSTFVSSSNGYVLLEEDKEFVMKNPFKNSYVRRVPKANASPDEYDRCGTLSTLLVEKDDAIHAPKFKIIEQRKAWVNNWCVMEISEASQFSVYDSATDVWDTEREFKPRLCLRAGRPVKLKGSLYYLTKVRASNLAELQKDEFLYRLVACSLRSARNHNILSRFPGRFQFVFLFEYQSRWMLFGAIWNSQSKDGERSLRTCVWQLEEKNMAWVEVQKLPRKVFLEFCKKTDPWEHATDNDRFSDNTRCATSGDYLCVFDNSTTSRMLICNLKRKSWSVVQMHEAILNRYGGLELHMFDPWLHVPLNDIICHRKNPSVVFPFLSPGDPGRDACIRRPVGEDWLILF</sequence>